<evidence type="ECO:0000313" key="6">
    <source>
        <dbReference type="EMBL" id="KAK9814065.1"/>
    </source>
</evidence>
<name>A0AAW1PWB5_9CHLO</name>
<evidence type="ECO:0000256" key="4">
    <source>
        <dbReference type="ARBA" id="ARBA00023136"/>
    </source>
</evidence>
<feature type="region of interest" description="Disordered" evidence="5">
    <location>
        <begin position="1"/>
        <end position="60"/>
    </location>
</feature>
<proteinExistence type="predicted"/>
<evidence type="ECO:0000256" key="2">
    <source>
        <dbReference type="ARBA" id="ARBA00022692"/>
    </source>
</evidence>
<keyword evidence="7" id="KW-1185">Reference proteome</keyword>
<dbReference type="SUPFAM" id="SSF103511">
    <property type="entry name" value="Chlorophyll a-b binding protein"/>
    <property type="match status" value="1"/>
</dbReference>
<evidence type="ECO:0000256" key="1">
    <source>
        <dbReference type="ARBA" id="ARBA00004141"/>
    </source>
</evidence>
<comment type="subcellular location">
    <subcellularLocation>
        <location evidence="1">Membrane</location>
        <topology evidence="1">Multi-pass membrane protein</topology>
    </subcellularLocation>
</comment>
<protein>
    <submittedName>
        <fullName evidence="6">Uncharacterized protein</fullName>
    </submittedName>
</protein>
<dbReference type="EMBL" id="JALJOR010000007">
    <property type="protein sequence ID" value="KAK9814065.1"/>
    <property type="molecule type" value="Genomic_DNA"/>
</dbReference>
<keyword evidence="2" id="KW-0812">Transmembrane</keyword>
<dbReference type="PANTHER" id="PTHR14154">
    <property type="entry name" value="UPF0041 BRAIN PROTEIN 44-RELATED"/>
    <property type="match status" value="1"/>
</dbReference>
<evidence type="ECO:0000256" key="5">
    <source>
        <dbReference type="SAM" id="MobiDB-lite"/>
    </source>
</evidence>
<organism evidence="6 7">
    <name type="scientific">[Myrmecia] bisecta</name>
    <dbReference type="NCBI Taxonomy" id="41462"/>
    <lineage>
        <taxon>Eukaryota</taxon>
        <taxon>Viridiplantae</taxon>
        <taxon>Chlorophyta</taxon>
        <taxon>core chlorophytes</taxon>
        <taxon>Trebouxiophyceae</taxon>
        <taxon>Trebouxiales</taxon>
        <taxon>Trebouxiaceae</taxon>
        <taxon>Myrmecia</taxon>
    </lineage>
</organism>
<keyword evidence="4" id="KW-0472">Membrane</keyword>
<evidence type="ECO:0000256" key="3">
    <source>
        <dbReference type="ARBA" id="ARBA00022989"/>
    </source>
</evidence>
<comment type="caution">
    <text evidence="6">The sequence shown here is derived from an EMBL/GenBank/DDBJ whole genome shotgun (WGS) entry which is preliminary data.</text>
</comment>
<dbReference type="GO" id="GO:0016020">
    <property type="term" value="C:membrane"/>
    <property type="evidence" value="ECO:0007669"/>
    <property type="project" value="UniProtKB-SubCell"/>
</dbReference>
<keyword evidence="3" id="KW-1133">Transmembrane helix</keyword>
<evidence type="ECO:0000313" key="7">
    <source>
        <dbReference type="Proteomes" id="UP001489004"/>
    </source>
</evidence>
<gene>
    <name evidence="6" type="ORF">WJX72_000206</name>
</gene>
<dbReference type="Proteomes" id="UP001489004">
    <property type="component" value="Unassembled WGS sequence"/>
</dbReference>
<dbReference type="AlphaFoldDB" id="A0AAW1PWB5"/>
<accession>A0AAW1PWB5</accession>
<reference evidence="6 7" key="1">
    <citation type="journal article" date="2024" name="Nat. Commun.">
        <title>Phylogenomics reveals the evolutionary origins of lichenization in chlorophyte algae.</title>
        <authorList>
            <person name="Puginier C."/>
            <person name="Libourel C."/>
            <person name="Otte J."/>
            <person name="Skaloud P."/>
            <person name="Haon M."/>
            <person name="Grisel S."/>
            <person name="Petersen M."/>
            <person name="Berrin J.G."/>
            <person name="Delaux P.M."/>
            <person name="Dal Grande F."/>
            <person name="Keller J."/>
        </authorList>
    </citation>
    <scope>NUCLEOTIDE SEQUENCE [LARGE SCALE GENOMIC DNA]</scope>
    <source>
        <strain evidence="6 7">SAG 2043</strain>
    </source>
</reference>
<sequence length="254" mass="28079">MQTMNLQRSAGLIAAEHGRVARPRHSRTLRAVATETAPSEQKARKAAPLQKGGSLTGEQAFGKDAADSTKLAASPALVSTGPVLTLTEDGKFSDYRWSNGRWDMTKFQNGAGLMDWESWEKVMDAEMGRRKLLEDNPIASTNEDPVLFDTSEIPWWAWVRKFHLPEAEKLNGRAAMVGYALAFVVDSLSGAGLVDQQNSFLGKLLLHATVFAILIFRTSASVPQIKNLIDEATFYDKQWAATWDGQPRPNETEQ</sequence>